<name>A0ABR3M4V3_9TELE</name>
<reference evidence="2 3" key="1">
    <citation type="submission" date="2023-09" db="EMBL/GenBank/DDBJ databases">
        <authorList>
            <person name="Wang M."/>
        </authorList>
    </citation>
    <scope>NUCLEOTIDE SEQUENCE [LARGE SCALE GENOMIC DNA]</scope>
    <source>
        <strain evidence="2">GT-2023</strain>
        <tissue evidence="2">Liver</tissue>
    </source>
</reference>
<feature type="compositionally biased region" description="Polar residues" evidence="1">
    <location>
        <begin position="98"/>
        <end position="111"/>
    </location>
</feature>
<gene>
    <name evidence="2" type="ORF">QQF64_010192</name>
</gene>
<dbReference type="Proteomes" id="UP001558613">
    <property type="component" value="Unassembled WGS sequence"/>
</dbReference>
<evidence type="ECO:0000313" key="3">
    <source>
        <dbReference type="Proteomes" id="UP001558613"/>
    </source>
</evidence>
<comment type="caution">
    <text evidence="2">The sequence shown here is derived from an EMBL/GenBank/DDBJ whole genome shotgun (WGS) entry which is preliminary data.</text>
</comment>
<keyword evidence="3" id="KW-1185">Reference proteome</keyword>
<feature type="region of interest" description="Disordered" evidence="1">
    <location>
        <begin position="98"/>
        <end position="117"/>
    </location>
</feature>
<organism evidence="2 3">
    <name type="scientific">Cirrhinus molitorella</name>
    <name type="common">mud carp</name>
    <dbReference type="NCBI Taxonomy" id="172907"/>
    <lineage>
        <taxon>Eukaryota</taxon>
        <taxon>Metazoa</taxon>
        <taxon>Chordata</taxon>
        <taxon>Craniata</taxon>
        <taxon>Vertebrata</taxon>
        <taxon>Euteleostomi</taxon>
        <taxon>Actinopterygii</taxon>
        <taxon>Neopterygii</taxon>
        <taxon>Teleostei</taxon>
        <taxon>Ostariophysi</taxon>
        <taxon>Cypriniformes</taxon>
        <taxon>Cyprinidae</taxon>
        <taxon>Labeoninae</taxon>
        <taxon>Labeonini</taxon>
        <taxon>Cirrhinus</taxon>
    </lineage>
</organism>
<dbReference type="EMBL" id="JAYMGO010000016">
    <property type="protein sequence ID" value="KAL1259615.1"/>
    <property type="molecule type" value="Genomic_DNA"/>
</dbReference>
<accession>A0ABR3M4V3</accession>
<evidence type="ECO:0000256" key="1">
    <source>
        <dbReference type="SAM" id="MobiDB-lite"/>
    </source>
</evidence>
<protein>
    <submittedName>
        <fullName evidence="2">Uncharacterized protein</fullName>
    </submittedName>
</protein>
<proteinExistence type="predicted"/>
<evidence type="ECO:0000313" key="2">
    <source>
        <dbReference type="EMBL" id="KAL1259615.1"/>
    </source>
</evidence>
<sequence>MQCARLLHKVLKCAAKFTAGSRSHNICRALEAEKTFPPSLLSPTCPAPPRLTSAPVAAVPLRVDGFSSRRDARAATPLPLTLRSRRGTDLHLYRCTELSTAGEQPNPCSTDRNTKTA</sequence>